<evidence type="ECO:0000259" key="5">
    <source>
        <dbReference type="PROSITE" id="PS50977"/>
    </source>
</evidence>
<evidence type="ECO:0000256" key="4">
    <source>
        <dbReference type="PROSITE-ProRule" id="PRU00335"/>
    </source>
</evidence>
<dbReference type="PROSITE" id="PS50977">
    <property type="entry name" value="HTH_TETR_2"/>
    <property type="match status" value="1"/>
</dbReference>
<dbReference type="InterPro" id="IPR023772">
    <property type="entry name" value="DNA-bd_HTH_TetR-type_CS"/>
</dbReference>
<feature type="DNA-binding region" description="H-T-H motif" evidence="4">
    <location>
        <begin position="46"/>
        <end position="65"/>
    </location>
</feature>
<evidence type="ECO:0000313" key="7">
    <source>
        <dbReference type="Proteomes" id="UP000198852"/>
    </source>
</evidence>
<reference evidence="7" key="1">
    <citation type="submission" date="2016-10" db="EMBL/GenBank/DDBJ databases">
        <authorList>
            <person name="Varghese N."/>
            <person name="Submissions S."/>
        </authorList>
    </citation>
    <scope>NUCLEOTIDE SEQUENCE [LARGE SCALE GENOMIC DNA]</scope>
    <source>
        <strain evidence="7">DSM 44771</strain>
    </source>
</reference>
<evidence type="ECO:0000256" key="1">
    <source>
        <dbReference type="ARBA" id="ARBA00023015"/>
    </source>
</evidence>
<keyword evidence="7" id="KW-1185">Reference proteome</keyword>
<evidence type="ECO:0000313" key="6">
    <source>
        <dbReference type="EMBL" id="SFS52465.1"/>
    </source>
</evidence>
<keyword evidence="3" id="KW-0804">Transcription</keyword>
<keyword evidence="1" id="KW-0805">Transcription regulation</keyword>
<sequence length="211" mass="23087">MTDRSSWYCGAVSSPNRPLRVDAARNREHLLAAAEAEFAERGLSVSVADIALRAGIAKGTVFRHFASKEDLIASIVSGHLTALTGCAERLADAADPGDALWEFLSFAADQRHRHNIDFLWAVSEGDARVTELRDRLFSGIERLVVRAHQVEAIRSDVTASDVYLLMCAPVHAVENLPNPSPDLWKRYLGIIFDGLRPEGANPLSEPAPTVF</sequence>
<dbReference type="PROSITE" id="PS01081">
    <property type="entry name" value="HTH_TETR_1"/>
    <property type="match status" value="1"/>
</dbReference>
<dbReference type="InterPro" id="IPR009057">
    <property type="entry name" value="Homeodomain-like_sf"/>
</dbReference>
<dbReference type="GO" id="GO:0000976">
    <property type="term" value="F:transcription cis-regulatory region binding"/>
    <property type="evidence" value="ECO:0007669"/>
    <property type="project" value="TreeGrafter"/>
</dbReference>
<gene>
    <name evidence="6" type="ORF">SAMN05660874_01507</name>
</gene>
<organism evidence="6 7">
    <name type="scientific">Saccharopolyspora flava</name>
    <dbReference type="NCBI Taxonomy" id="95161"/>
    <lineage>
        <taxon>Bacteria</taxon>
        <taxon>Bacillati</taxon>
        <taxon>Actinomycetota</taxon>
        <taxon>Actinomycetes</taxon>
        <taxon>Pseudonocardiales</taxon>
        <taxon>Pseudonocardiaceae</taxon>
        <taxon>Saccharopolyspora</taxon>
    </lineage>
</organism>
<dbReference type="PANTHER" id="PTHR30055:SF234">
    <property type="entry name" value="HTH-TYPE TRANSCRIPTIONAL REGULATOR BETI"/>
    <property type="match status" value="1"/>
</dbReference>
<proteinExistence type="predicted"/>
<dbReference type="Proteomes" id="UP000198852">
    <property type="component" value="Unassembled WGS sequence"/>
</dbReference>
<evidence type="ECO:0000256" key="2">
    <source>
        <dbReference type="ARBA" id="ARBA00023125"/>
    </source>
</evidence>
<dbReference type="SUPFAM" id="SSF46689">
    <property type="entry name" value="Homeodomain-like"/>
    <property type="match status" value="1"/>
</dbReference>
<dbReference type="PANTHER" id="PTHR30055">
    <property type="entry name" value="HTH-TYPE TRANSCRIPTIONAL REGULATOR RUTR"/>
    <property type="match status" value="1"/>
</dbReference>
<dbReference type="InterPro" id="IPR001647">
    <property type="entry name" value="HTH_TetR"/>
</dbReference>
<protein>
    <submittedName>
        <fullName evidence="6">Transcriptional regulator, TetR family</fullName>
    </submittedName>
</protein>
<dbReference type="InterPro" id="IPR049445">
    <property type="entry name" value="TetR_SbtR-like_C"/>
</dbReference>
<accession>A0A1I6QJB7</accession>
<dbReference type="EMBL" id="FOZX01000002">
    <property type="protein sequence ID" value="SFS52465.1"/>
    <property type="molecule type" value="Genomic_DNA"/>
</dbReference>
<keyword evidence="2 4" id="KW-0238">DNA-binding</keyword>
<dbReference type="AlphaFoldDB" id="A0A1I6QJB7"/>
<dbReference type="GO" id="GO:0003700">
    <property type="term" value="F:DNA-binding transcription factor activity"/>
    <property type="evidence" value="ECO:0007669"/>
    <property type="project" value="TreeGrafter"/>
</dbReference>
<feature type="domain" description="HTH tetR-type" evidence="5">
    <location>
        <begin position="24"/>
        <end position="83"/>
    </location>
</feature>
<name>A0A1I6QJB7_9PSEU</name>
<dbReference type="InterPro" id="IPR036271">
    <property type="entry name" value="Tet_transcr_reg_TetR-rel_C_sf"/>
</dbReference>
<dbReference type="STRING" id="95161.SAMN05660874_01507"/>
<dbReference type="PRINTS" id="PR00455">
    <property type="entry name" value="HTHTETR"/>
</dbReference>
<dbReference type="Gene3D" id="1.10.357.10">
    <property type="entry name" value="Tetracycline Repressor, domain 2"/>
    <property type="match status" value="1"/>
</dbReference>
<dbReference type="InterPro" id="IPR050109">
    <property type="entry name" value="HTH-type_TetR-like_transc_reg"/>
</dbReference>
<dbReference type="Pfam" id="PF00440">
    <property type="entry name" value="TetR_N"/>
    <property type="match status" value="1"/>
</dbReference>
<dbReference type="Pfam" id="PF21597">
    <property type="entry name" value="TetR_C_43"/>
    <property type="match status" value="1"/>
</dbReference>
<evidence type="ECO:0000256" key="3">
    <source>
        <dbReference type="ARBA" id="ARBA00023163"/>
    </source>
</evidence>
<dbReference type="SUPFAM" id="SSF48498">
    <property type="entry name" value="Tetracyclin repressor-like, C-terminal domain"/>
    <property type="match status" value="1"/>
</dbReference>